<accession>A0ABR8Z455</accession>
<dbReference type="Proteomes" id="UP000661894">
    <property type="component" value="Unassembled WGS sequence"/>
</dbReference>
<reference evidence="1 2" key="1">
    <citation type="submission" date="2020-08" db="EMBL/GenBank/DDBJ databases">
        <title>A Genomic Blueprint of the Chicken Gut Microbiome.</title>
        <authorList>
            <person name="Gilroy R."/>
            <person name="Ravi A."/>
            <person name="Getino M."/>
            <person name="Pursley I."/>
            <person name="Horton D.L."/>
            <person name="Alikhan N.-F."/>
            <person name="Baker D."/>
            <person name="Gharbi K."/>
            <person name="Hall N."/>
            <person name="Watson M."/>
            <person name="Adriaenssens E.M."/>
            <person name="Foster-Nyarko E."/>
            <person name="Jarju S."/>
            <person name="Secka A."/>
            <person name="Antonio M."/>
            <person name="Oren A."/>
            <person name="Chaudhuri R."/>
            <person name="La Ragione R.M."/>
            <person name="Hildebrand F."/>
            <person name="Pallen M.J."/>
        </authorList>
    </citation>
    <scope>NUCLEOTIDE SEQUENCE [LARGE SCALE GENOMIC DNA]</scope>
    <source>
        <strain evidence="1 2">Sa1BUA1</strain>
    </source>
</reference>
<evidence type="ECO:0000313" key="1">
    <source>
        <dbReference type="EMBL" id="MBD8063130.1"/>
    </source>
</evidence>
<name>A0ABR8Z455_9MICO</name>
<protein>
    <submittedName>
        <fullName evidence="1">Uncharacterized protein</fullName>
    </submittedName>
</protein>
<comment type="caution">
    <text evidence="1">The sequence shown here is derived from an EMBL/GenBank/DDBJ whole genome shotgun (WGS) entry which is preliminary data.</text>
</comment>
<dbReference type="EMBL" id="JACSPO010000008">
    <property type="protein sequence ID" value="MBD8063130.1"/>
    <property type="molecule type" value="Genomic_DNA"/>
</dbReference>
<sequence length="231" mass="24100">MTDPAEWGDARMREHPRVAVVDTQSGSWATWDRTNCGEAHEYAAVVGPDWPALSYAIVDIDSGELLDSVELAEVGEGDHLTTTASLMASTLANGGAVLDADAAGPYPDLARPEDPFGLALESVAGLEDAAIVGGTYESPSGVGFSFRVQRGEDMVLGEPLGFATEPLEVDGGEGWTFGGPSWSFTADAVTADQECGVSVAAQPTGTDVPPWPEGYAEYLSTTVLSRLLATC</sequence>
<keyword evidence="2" id="KW-1185">Reference proteome</keyword>
<proteinExistence type="predicted"/>
<organism evidence="1 2">
    <name type="scientific">Oceanitalea stevensii</name>
    <dbReference type="NCBI Taxonomy" id="2763072"/>
    <lineage>
        <taxon>Bacteria</taxon>
        <taxon>Bacillati</taxon>
        <taxon>Actinomycetota</taxon>
        <taxon>Actinomycetes</taxon>
        <taxon>Micrococcales</taxon>
        <taxon>Bogoriellaceae</taxon>
        <taxon>Georgenia</taxon>
    </lineage>
</organism>
<dbReference type="RefSeq" id="WP_251840233.1">
    <property type="nucleotide sequence ID" value="NZ_JACSPO010000008.1"/>
</dbReference>
<evidence type="ECO:0000313" key="2">
    <source>
        <dbReference type="Proteomes" id="UP000661894"/>
    </source>
</evidence>
<gene>
    <name evidence="1" type="ORF">H9624_12460</name>
</gene>